<feature type="compositionally biased region" description="Basic and acidic residues" evidence="1">
    <location>
        <begin position="332"/>
        <end position="348"/>
    </location>
</feature>
<gene>
    <name evidence="2" type="ORF">EK21DRAFT_106319</name>
</gene>
<feature type="compositionally biased region" description="Basic and acidic residues" evidence="1">
    <location>
        <begin position="202"/>
        <end position="214"/>
    </location>
</feature>
<feature type="region of interest" description="Disordered" evidence="1">
    <location>
        <begin position="180"/>
        <end position="264"/>
    </location>
</feature>
<feature type="compositionally biased region" description="Low complexity" evidence="1">
    <location>
        <begin position="7"/>
        <end position="19"/>
    </location>
</feature>
<comment type="caution">
    <text evidence="2">The sequence shown here is derived from an EMBL/GenBank/DDBJ whole genome shotgun (WGS) entry which is preliminary data.</text>
</comment>
<organism evidence="2 3">
    <name type="scientific">Setomelanomma holmii</name>
    <dbReference type="NCBI Taxonomy" id="210430"/>
    <lineage>
        <taxon>Eukaryota</taxon>
        <taxon>Fungi</taxon>
        <taxon>Dikarya</taxon>
        <taxon>Ascomycota</taxon>
        <taxon>Pezizomycotina</taxon>
        <taxon>Dothideomycetes</taxon>
        <taxon>Pleosporomycetidae</taxon>
        <taxon>Pleosporales</taxon>
        <taxon>Pleosporineae</taxon>
        <taxon>Phaeosphaeriaceae</taxon>
        <taxon>Setomelanomma</taxon>
    </lineage>
</organism>
<dbReference type="Proteomes" id="UP000799777">
    <property type="component" value="Unassembled WGS sequence"/>
</dbReference>
<feature type="compositionally biased region" description="Basic and acidic residues" evidence="1">
    <location>
        <begin position="540"/>
        <end position="550"/>
    </location>
</feature>
<accession>A0A9P4HL17</accession>
<protein>
    <submittedName>
        <fullName evidence="2">Uncharacterized protein</fullName>
    </submittedName>
</protein>
<dbReference type="AlphaFoldDB" id="A0A9P4HL17"/>
<evidence type="ECO:0000313" key="2">
    <source>
        <dbReference type="EMBL" id="KAF2036214.1"/>
    </source>
</evidence>
<reference evidence="2" key="1">
    <citation type="journal article" date="2020" name="Stud. Mycol.">
        <title>101 Dothideomycetes genomes: a test case for predicting lifestyles and emergence of pathogens.</title>
        <authorList>
            <person name="Haridas S."/>
            <person name="Albert R."/>
            <person name="Binder M."/>
            <person name="Bloem J."/>
            <person name="Labutti K."/>
            <person name="Salamov A."/>
            <person name="Andreopoulos B."/>
            <person name="Baker S."/>
            <person name="Barry K."/>
            <person name="Bills G."/>
            <person name="Bluhm B."/>
            <person name="Cannon C."/>
            <person name="Castanera R."/>
            <person name="Culley D."/>
            <person name="Daum C."/>
            <person name="Ezra D."/>
            <person name="Gonzalez J."/>
            <person name="Henrissat B."/>
            <person name="Kuo A."/>
            <person name="Liang C."/>
            <person name="Lipzen A."/>
            <person name="Lutzoni F."/>
            <person name="Magnuson J."/>
            <person name="Mondo S."/>
            <person name="Nolan M."/>
            <person name="Ohm R."/>
            <person name="Pangilinan J."/>
            <person name="Park H.-J."/>
            <person name="Ramirez L."/>
            <person name="Alfaro M."/>
            <person name="Sun H."/>
            <person name="Tritt A."/>
            <person name="Yoshinaga Y."/>
            <person name="Zwiers L.-H."/>
            <person name="Turgeon B."/>
            <person name="Goodwin S."/>
            <person name="Spatafora J."/>
            <person name="Crous P."/>
            <person name="Grigoriev I."/>
        </authorList>
    </citation>
    <scope>NUCLEOTIDE SEQUENCE</scope>
    <source>
        <strain evidence="2">CBS 110217</strain>
    </source>
</reference>
<name>A0A9P4HL17_9PLEO</name>
<keyword evidence="3" id="KW-1185">Reference proteome</keyword>
<feature type="region of interest" description="Disordered" evidence="1">
    <location>
        <begin position="317"/>
        <end position="376"/>
    </location>
</feature>
<evidence type="ECO:0000313" key="3">
    <source>
        <dbReference type="Proteomes" id="UP000799777"/>
    </source>
</evidence>
<feature type="compositionally biased region" description="Basic and acidic residues" evidence="1">
    <location>
        <begin position="221"/>
        <end position="245"/>
    </location>
</feature>
<dbReference type="EMBL" id="ML978155">
    <property type="protein sequence ID" value="KAF2036214.1"/>
    <property type="molecule type" value="Genomic_DNA"/>
</dbReference>
<proteinExistence type="predicted"/>
<feature type="compositionally biased region" description="Basic and acidic residues" evidence="1">
    <location>
        <begin position="180"/>
        <end position="191"/>
    </location>
</feature>
<sequence>MLEGSDGDSSGSTTGSGPSSYPPQQRREQILAKKAKLAELRRQHESREQESGNWQSSCEKSPKDVRQGYQIHDRVSSDRDDGNAQVLEHGDTANEVAQKQSAQDIDSSLNSFLDDLCDKKDLELDNLFSNPAPTSTRTVEALTRVAEVFARYRSLQEAIDNHPELNLLWKIMSQKAQHRETVRRLMEESKRLQGNSEPADIPSREGEHPLKIEYNEPVEVVSREDGRSLREDDEAPRLREAKEQESTDLPIPARQPSDPTLPISNASQKEKATIIDYSTADVSWVLDMAERIRKGTATLDDIRAIKSGEFPVRPLVVRKKQTPESQEQKVPLPDERQDSGWGRGKLEDPFVNSPSPGSRRDELGMTVRQGKLPVGKQLPVESSEFIALPDPGAVPPASYSLPKPPAAPAKSRRTLDREALPPRLHGSPLSRPSEMAATELTAGKDDARNVSGNTAVTGRDQIHRTLATMEDTVTRMNRNFGEGRRQNPLTKRLGSTRRQLLPSEVAEQRTLEYWAAKAFENPTELKAKQRAGNQPVDSGNVERLRSRFETVKMSQEEDDK</sequence>
<feature type="compositionally biased region" description="Basic and acidic residues" evidence="1">
    <location>
        <begin position="60"/>
        <end position="84"/>
    </location>
</feature>
<feature type="region of interest" description="Disordered" evidence="1">
    <location>
        <begin position="395"/>
        <end position="433"/>
    </location>
</feature>
<feature type="region of interest" description="Disordered" evidence="1">
    <location>
        <begin position="524"/>
        <end position="560"/>
    </location>
</feature>
<feature type="compositionally biased region" description="Basic and acidic residues" evidence="1">
    <location>
        <begin position="25"/>
        <end position="50"/>
    </location>
</feature>
<evidence type="ECO:0000256" key="1">
    <source>
        <dbReference type="SAM" id="MobiDB-lite"/>
    </source>
</evidence>
<feature type="region of interest" description="Disordered" evidence="1">
    <location>
        <begin position="1"/>
        <end position="84"/>
    </location>
</feature>